<dbReference type="AlphaFoldDB" id="A0A2T3YQL8"/>
<evidence type="ECO:0000313" key="2">
    <source>
        <dbReference type="Proteomes" id="UP000240493"/>
    </source>
</evidence>
<dbReference type="Proteomes" id="UP000240493">
    <property type="component" value="Unassembled WGS sequence"/>
</dbReference>
<evidence type="ECO:0000313" key="1">
    <source>
        <dbReference type="EMBL" id="PTB34816.1"/>
    </source>
</evidence>
<protein>
    <submittedName>
        <fullName evidence="1">Uncharacterized protein</fullName>
    </submittedName>
</protein>
<accession>A0A2T3YQL8</accession>
<reference evidence="1 2" key="1">
    <citation type="submission" date="2016-07" db="EMBL/GenBank/DDBJ databases">
        <title>Multiple horizontal gene transfer events from other fungi enriched the ability of initially mycotrophic Trichoderma (Ascomycota) to feed on dead plant biomass.</title>
        <authorList>
            <consortium name="DOE Joint Genome Institute"/>
            <person name="Aerts A."/>
            <person name="Atanasova L."/>
            <person name="Chenthamara K."/>
            <person name="Zhang J."/>
            <person name="Grujic M."/>
            <person name="Henrissat B."/>
            <person name="Kuo A."/>
            <person name="Salamov A."/>
            <person name="Lipzen A."/>
            <person name="Labutti K."/>
            <person name="Barry K."/>
            <person name="Miao Y."/>
            <person name="Rahimi M.J."/>
            <person name="Shen Q."/>
            <person name="Grigoriev I.V."/>
            <person name="Kubicek C.P."/>
            <person name="Druzhinina I.S."/>
        </authorList>
    </citation>
    <scope>NUCLEOTIDE SEQUENCE [LARGE SCALE GENOMIC DNA]</scope>
    <source>
        <strain evidence="1 2">CBS 433.97</strain>
    </source>
</reference>
<dbReference type="EMBL" id="KZ679295">
    <property type="protein sequence ID" value="PTB34816.1"/>
    <property type="molecule type" value="Genomic_DNA"/>
</dbReference>
<sequence>MPNCIFKLIFWKIRKRLSLAATIKELRFLVMAYSFCKRYSMGNYCKMIDSVMHCKECMYCSHSYNGTGILLLAYKFIF</sequence>
<proteinExistence type="predicted"/>
<keyword evidence="2" id="KW-1185">Reference proteome</keyword>
<dbReference type="OrthoDB" id="4850399at2759"/>
<name>A0A2T3YQL8_TRIA4</name>
<gene>
    <name evidence="1" type="ORF">M441DRAFT_154803</name>
</gene>
<organism evidence="1 2">
    <name type="scientific">Trichoderma asperellum (strain ATCC 204424 / CBS 433.97 / NBRC 101777)</name>
    <dbReference type="NCBI Taxonomy" id="1042311"/>
    <lineage>
        <taxon>Eukaryota</taxon>
        <taxon>Fungi</taxon>
        <taxon>Dikarya</taxon>
        <taxon>Ascomycota</taxon>
        <taxon>Pezizomycotina</taxon>
        <taxon>Sordariomycetes</taxon>
        <taxon>Hypocreomycetidae</taxon>
        <taxon>Hypocreales</taxon>
        <taxon>Hypocreaceae</taxon>
        <taxon>Trichoderma</taxon>
    </lineage>
</organism>